<dbReference type="AlphaFoldDB" id="A0ABD2NTH5"/>
<dbReference type="Proteomes" id="UP001516400">
    <property type="component" value="Unassembled WGS sequence"/>
</dbReference>
<name>A0ABD2NTH5_9CUCU</name>
<keyword evidence="2" id="KW-1185">Reference proteome</keyword>
<evidence type="ECO:0000313" key="1">
    <source>
        <dbReference type="EMBL" id="KAL3281742.1"/>
    </source>
</evidence>
<proteinExistence type="predicted"/>
<reference evidence="1 2" key="1">
    <citation type="journal article" date="2021" name="BMC Biol.">
        <title>Horizontally acquired antibacterial genes associated with adaptive radiation of ladybird beetles.</title>
        <authorList>
            <person name="Li H.S."/>
            <person name="Tang X.F."/>
            <person name="Huang Y.H."/>
            <person name="Xu Z.Y."/>
            <person name="Chen M.L."/>
            <person name="Du X.Y."/>
            <person name="Qiu B.Y."/>
            <person name="Chen P.T."/>
            <person name="Zhang W."/>
            <person name="Slipinski A."/>
            <person name="Escalona H.E."/>
            <person name="Waterhouse R.M."/>
            <person name="Zwick A."/>
            <person name="Pang H."/>
        </authorList>
    </citation>
    <scope>NUCLEOTIDE SEQUENCE [LARGE SCALE GENOMIC DNA]</scope>
    <source>
        <strain evidence="1">SYSU2018</strain>
    </source>
</reference>
<accession>A0ABD2NTH5</accession>
<evidence type="ECO:0000313" key="2">
    <source>
        <dbReference type="Proteomes" id="UP001516400"/>
    </source>
</evidence>
<comment type="caution">
    <text evidence="1">The sequence shown here is derived from an EMBL/GenBank/DDBJ whole genome shotgun (WGS) entry which is preliminary data.</text>
</comment>
<dbReference type="EMBL" id="JABFTP020000144">
    <property type="protein sequence ID" value="KAL3281742.1"/>
    <property type="molecule type" value="Genomic_DNA"/>
</dbReference>
<gene>
    <name evidence="1" type="ORF">HHI36_004946</name>
</gene>
<protein>
    <submittedName>
        <fullName evidence="1">Uncharacterized protein</fullName>
    </submittedName>
</protein>
<organism evidence="1 2">
    <name type="scientific">Cryptolaemus montrouzieri</name>
    <dbReference type="NCBI Taxonomy" id="559131"/>
    <lineage>
        <taxon>Eukaryota</taxon>
        <taxon>Metazoa</taxon>
        <taxon>Ecdysozoa</taxon>
        <taxon>Arthropoda</taxon>
        <taxon>Hexapoda</taxon>
        <taxon>Insecta</taxon>
        <taxon>Pterygota</taxon>
        <taxon>Neoptera</taxon>
        <taxon>Endopterygota</taxon>
        <taxon>Coleoptera</taxon>
        <taxon>Polyphaga</taxon>
        <taxon>Cucujiformia</taxon>
        <taxon>Coccinelloidea</taxon>
        <taxon>Coccinellidae</taxon>
        <taxon>Scymninae</taxon>
        <taxon>Scymnini</taxon>
        <taxon>Cryptolaemus</taxon>
    </lineage>
</organism>
<sequence length="142" mass="15952">MVDLASYQTTFEQESEGISNTLEIIFTCILEFEGTNSDSKYRVISLRLCHVTSRIRRLVLPKGNAEDESFKSEPYATCFVLESDLIDKTHQGNDNHVEPAVSTPVINVPAPIVTYVLKTSQVADWPVKFNGDERKLIFGNVI</sequence>